<organism evidence="1 2">
    <name type="scientific">Araneus ventricosus</name>
    <name type="common">Orbweaver spider</name>
    <name type="synonym">Epeira ventricosa</name>
    <dbReference type="NCBI Taxonomy" id="182803"/>
    <lineage>
        <taxon>Eukaryota</taxon>
        <taxon>Metazoa</taxon>
        <taxon>Ecdysozoa</taxon>
        <taxon>Arthropoda</taxon>
        <taxon>Chelicerata</taxon>
        <taxon>Arachnida</taxon>
        <taxon>Araneae</taxon>
        <taxon>Araneomorphae</taxon>
        <taxon>Entelegynae</taxon>
        <taxon>Araneoidea</taxon>
        <taxon>Araneidae</taxon>
        <taxon>Araneus</taxon>
    </lineage>
</organism>
<sequence length="267" mass="30148">MLLRQEPFQTVDCSPTTLALIRFWAHNNCCNGSAGRFLTIPCVVPILLPATISSVPHRFLAKQHFPSDDDVQTDAYLRLTPLSGGKSLRHRCTEIGLTDRWNISETGSEPSFSYLKSTLIEPHSTQEPTNSAALEVKGDRRLQTTITRFISGHTRTLSYVQGQNVFPMCLKCNTHQSTADHLLSCMELEKRNLFESPAMDRRVCGTKGDPNHYATVCPVTKPFPFTKPSAEHLSTWCENIVQDKKSLARLVNIMKILHERRHDIIMD</sequence>
<gene>
    <name evidence="1" type="ORF">AVEN_183481_1</name>
</gene>
<evidence type="ECO:0000313" key="2">
    <source>
        <dbReference type="Proteomes" id="UP000499080"/>
    </source>
</evidence>
<name>A0A4Y1ZJZ6_ARAVE</name>
<dbReference type="EMBL" id="BGPR01075249">
    <property type="protein sequence ID" value="GBL54331.1"/>
    <property type="molecule type" value="Genomic_DNA"/>
</dbReference>
<keyword evidence="2" id="KW-1185">Reference proteome</keyword>
<protein>
    <submittedName>
        <fullName evidence="1">Uncharacterized protein</fullName>
    </submittedName>
</protein>
<evidence type="ECO:0000313" key="1">
    <source>
        <dbReference type="EMBL" id="GBL54331.1"/>
    </source>
</evidence>
<dbReference type="Proteomes" id="UP000499080">
    <property type="component" value="Unassembled WGS sequence"/>
</dbReference>
<accession>A0A4Y1ZJZ6</accession>
<proteinExistence type="predicted"/>
<dbReference type="AlphaFoldDB" id="A0A4Y1ZJZ6"/>
<reference evidence="1 2" key="1">
    <citation type="journal article" date="2019" name="Sci. Rep.">
        <title>Orb-weaving spider Araneus ventricosus genome elucidates the spidroin gene catalogue.</title>
        <authorList>
            <person name="Kono N."/>
            <person name="Nakamura H."/>
            <person name="Ohtoshi R."/>
            <person name="Moran D.A.P."/>
            <person name="Shinohara A."/>
            <person name="Yoshida Y."/>
            <person name="Fujiwara M."/>
            <person name="Mori M."/>
            <person name="Tomita M."/>
            <person name="Arakawa K."/>
        </authorList>
    </citation>
    <scope>NUCLEOTIDE SEQUENCE [LARGE SCALE GENOMIC DNA]</scope>
</reference>
<comment type="caution">
    <text evidence="1">The sequence shown here is derived from an EMBL/GenBank/DDBJ whole genome shotgun (WGS) entry which is preliminary data.</text>
</comment>